<protein>
    <submittedName>
        <fullName evidence="1">Phosphatidylinositol-glycan biosynthesis class F protein</fullName>
    </submittedName>
</protein>
<dbReference type="AlphaFoldDB" id="A0A1D6PKP0"/>
<sequence>MRAEVTQISALTAVAAHVLCSAGLAAAHALAGRGALVSDPALALRLLVVCEAPIVIAVFSYLRRDAKSCSFFRAVARGLIGLPVGLFYILTLIAGLLFFERVQGRRELTPLHTTHVCASITHTRPRPIVRGNTQYRMCTRVYTLYLDPDTTWEATRDKLQCEDRTHALATNLAKTHAYFDSLL</sequence>
<proteinExistence type="predicted"/>
<organism evidence="1">
    <name type="scientific">Zea mays</name>
    <name type="common">Maize</name>
    <dbReference type="NCBI Taxonomy" id="4577"/>
    <lineage>
        <taxon>Eukaryota</taxon>
        <taxon>Viridiplantae</taxon>
        <taxon>Streptophyta</taxon>
        <taxon>Embryophyta</taxon>
        <taxon>Tracheophyta</taxon>
        <taxon>Spermatophyta</taxon>
        <taxon>Magnoliopsida</taxon>
        <taxon>Liliopsida</taxon>
        <taxon>Poales</taxon>
        <taxon>Poaceae</taxon>
        <taxon>PACMAD clade</taxon>
        <taxon>Panicoideae</taxon>
        <taxon>Andropogonodae</taxon>
        <taxon>Andropogoneae</taxon>
        <taxon>Tripsacinae</taxon>
        <taxon>Zea</taxon>
    </lineage>
</organism>
<dbReference type="EMBL" id="CM000785">
    <property type="protein sequence ID" value="AQL09813.1"/>
    <property type="molecule type" value="Genomic_DNA"/>
</dbReference>
<gene>
    <name evidence="1" type="ORF">ZEAMMB73_Zm00001d048450</name>
</gene>
<dbReference type="ExpressionAtlas" id="A0A1D6PKP0">
    <property type="expression patterns" value="baseline and differential"/>
</dbReference>
<name>A0A1D6PKP0_MAIZE</name>
<reference evidence="1" key="1">
    <citation type="submission" date="2015-12" db="EMBL/GenBank/DDBJ databases">
        <title>Update maize B73 reference genome by single molecule sequencing technologies.</title>
        <authorList>
            <consortium name="Maize Genome Sequencing Project"/>
            <person name="Ware D."/>
        </authorList>
    </citation>
    <scope>NUCLEOTIDE SEQUENCE</scope>
    <source>
        <tissue evidence="1">Seedling</tissue>
    </source>
</reference>
<accession>A0A1D6PKP0</accession>
<evidence type="ECO:0000313" key="1">
    <source>
        <dbReference type="EMBL" id="AQL09813.1"/>
    </source>
</evidence>